<dbReference type="InterPro" id="IPR009325">
    <property type="entry name" value="DUF983"/>
</dbReference>
<keyword evidence="1" id="KW-1133">Transmembrane helix</keyword>
<dbReference type="RefSeq" id="WP_054301544.1">
    <property type="nucleotide sequence ID" value="NZ_QBKP01000006.1"/>
</dbReference>
<keyword evidence="1" id="KW-0812">Transmembrane</keyword>
<dbReference type="Pfam" id="PF06170">
    <property type="entry name" value="DUF983"/>
    <property type="match status" value="1"/>
</dbReference>
<protein>
    <submittedName>
        <fullName evidence="2">Uncharacterized protein (DUF983 family)</fullName>
    </submittedName>
</protein>
<keyword evidence="3" id="KW-1185">Reference proteome</keyword>
<dbReference type="OrthoDB" id="9799456at2"/>
<dbReference type="AlphaFoldDB" id="A0A2T6B1G0"/>
<comment type="caution">
    <text evidence="2">The sequence shown here is derived from an EMBL/GenBank/DDBJ whole genome shotgun (WGS) entry which is preliminary data.</text>
</comment>
<keyword evidence="1" id="KW-0472">Membrane</keyword>
<accession>A0A2T6B1G0</accession>
<feature type="transmembrane region" description="Helical" evidence="1">
    <location>
        <begin position="61"/>
        <end position="81"/>
    </location>
</feature>
<feature type="transmembrane region" description="Helical" evidence="1">
    <location>
        <begin position="87"/>
        <end position="106"/>
    </location>
</feature>
<organism evidence="2 3">
    <name type="scientific">Gemmobacter caeni</name>
    <dbReference type="NCBI Taxonomy" id="589035"/>
    <lineage>
        <taxon>Bacteria</taxon>
        <taxon>Pseudomonadati</taxon>
        <taxon>Pseudomonadota</taxon>
        <taxon>Alphaproteobacteria</taxon>
        <taxon>Rhodobacterales</taxon>
        <taxon>Paracoccaceae</taxon>
        <taxon>Gemmobacter</taxon>
    </lineage>
</organism>
<reference evidence="2 3" key="1">
    <citation type="submission" date="2018-04" db="EMBL/GenBank/DDBJ databases">
        <title>Genomic Encyclopedia of Archaeal and Bacterial Type Strains, Phase II (KMG-II): from individual species to whole genera.</title>
        <authorList>
            <person name="Goeker M."/>
        </authorList>
    </citation>
    <scope>NUCLEOTIDE SEQUENCE [LARGE SCALE GENOMIC DNA]</scope>
    <source>
        <strain evidence="2 3">DSM 21823</strain>
    </source>
</reference>
<sequence length="129" mass="14454">MTALAQTEDDRPLWPAIVRGWRRRCPNCGAGPVLRGYLTVRESCPVCHEALHHQRADDGPAYITILIVGHIMGPALLWAFVKWRPDPLILVSIFSVIAVAMTLWLLPRVKGAFVALQWSRRMHGFGSSD</sequence>
<evidence type="ECO:0000313" key="3">
    <source>
        <dbReference type="Proteomes" id="UP000244224"/>
    </source>
</evidence>
<gene>
    <name evidence="2" type="ORF">C8N34_10698</name>
</gene>
<evidence type="ECO:0000256" key="1">
    <source>
        <dbReference type="SAM" id="Phobius"/>
    </source>
</evidence>
<dbReference type="Proteomes" id="UP000244224">
    <property type="component" value="Unassembled WGS sequence"/>
</dbReference>
<name>A0A2T6B1G0_9RHOB</name>
<dbReference type="EMBL" id="QBKP01000006">
    <property type="protein sequence ID" value="PTX49918.1"/>
    <property type="molecule type" value="Genomic_DNA"/>
</dbReference>
<evidence type="ECO:0000313" key="2">
    <source>
        <dbReference type="EMBL" id="PTX49918.1"/>
    </source>
</evidence>
<proteinExistence type="predicted"/>